<sequence length="331" mass="37474">MYQDFLVEALTLLTTCEETLEGVAKYLNISKHMVELSEQTMIDYLDGNVTKSIEVDGDMVVIYADFSGTQISKKSGMIMSKVGEEVAYKVCPVMNYLTAWNFVKGLKERLETDDDATVVFVTDGGKAWLDPIQSFFPEAVHIRQFHSKNCRSLVFVHLRHDEEPYTVRFPWNTVLEMGEASKDTRRMRQRRKLKGSSSRSVESRIELSDDIIVRKGIAKHPRGRRNKDEGATVPEAMDGGEKPGRLEDLQEKKDSEDSKGDSEGSEETSEEDADRREKRNIASGTDGPSRIFKGELKEAMEIPPVRRAFSILKRVFGGHYITSNTAETLFN</sequence>
<keyword evidence="3" id="KW-1185">Reference proteome</keyword>
<evidence type="ECO:0000256" key="1">
    <source>
        <dbReference type="SAM" id="MobiDB-lite"/>
    </source>
</evidence>
<feature type="region of interest" description="Disordered" evidence="1">
    <location>
        <begin position="180"/>
        <end position="200"/>
    </location>
</feature>
<evidence type="ECO:0000313" key="3">
    <source>
        <dbReference type="Proteomes" id="UP000070076"/>
    </source>
</evidence>
<dbReference type="AlphaFoldDB" id="A0A133VD44"/>
<feature type="compositionally biased region" description="Basic and acidic residues" evidence="1">
    <location>
        <begin position="239"/>
        <end position="262"/>
    </location>
</feature>
<gene>
    <name evidence="2" type="ORF">AKJ48_02935</name>
</gene>
<feature type="compositionally biased region" description="Acidic residues" evidence="1">
    <location>
        <begin position="263"/>
        <end position="272"/>
    </location>
</feature>
<evidence type="ECO:0000313" key="2">
    <source>
        <dbReference type="EMBL" id="KXB04341.1"/>
    </source>
</evidence>
<proteinExistence type="predicted"/>
<name>A0A133VD44_9EURY</name>
<comment type="caution">
    <text evidence="2">The sequence shown here is derived from an EMBL/GenBank/DDBJ whole genome shotgun (WGS) entry which is preliminary data.</text>
</comment>
<dbReference type="EMBL" id="LHYB01000038">
    <property type="protein sequence ID" value="KXB04341.1"/>
    <property type="molecule type" value="Genomic_DNA"/>
</dbReference>
<accession>A0A133VD44</accession>
<reference evidence="2 3" key="1">
    <citation type="journal article" date="2016" name="Sci. Rep.">
        <title>Metabolic traits of an uncultured archaeal lineage -MSBL1- from brine pools of the Red Sea.</title>
        <authorList>
            <person name="Mwirichia R."/>
            <person name="Alam I."/>
            <person name="Rashid M."/>
            <person name="Vinu M."/>
            <person name="Ba-Alawi W."/>
            <person name="Anthony Kamau A."/>
            <person name="Kamanda Ngugi D."/>
            <person name="Goker M."/>
            <person name="Klenk H.P."/>
            <person name="Bajic V."/>
            <person name="Stingl U."/>
        </authorList>
    </citation>
    <scope>NUCLEOTIDE SEQUENCE [LARGE SCALE GENOMIC DNA]</scope>
    <source>
        <strain evidence="2">SCGC-AAA261O19</strain>
    </source>
</reference>
<protein>
    <submittedName>
        <fullName evidence="2">Uncharacterized protein</fullName>
    </submittedName>
</protein>
<dbReference type="Proteomes" id="UP000070076">
    <property type="component" value="Unassembled WGS sequence"/>
</dbReference>
<organism evidence="2 3">
    <name type="scientific">candidate division MSBL1 archaeon SCGC-AAA261O19</name>
    <dbReference type="NCBI Taxonomy" id="1698277"/>
    <lineage>
        <taxon>Archaea</taxon>
        <taxon>Methanobacteriati</taxon>
        <taxon>Methanobacteriota</taxon>
        <taxon>candidate division MSBL1</taxon>
    </lineage>
</organism>
<feature type="region of interest" description="Disordered" evidence="1">
    <location>
        <begin position="218"/>
        <end position="292"/>
    </location>
</feature>